<feature type="compositionally biased region" description="Basic and acidic residues" evidence="15">
    <location>
        <begin position="1058"/>
        <end position="1085"/>
    </location>
</feature>
<sequence>MSAVYEVVSSMNNLGNFSLNRSVTAVRSELGIQSVTLSASNLRVYVSGNIVITCTVIGGPVDLNITWFKAGKTIGLSHRTKVETGVRHSRLTVRDVKAEDEGVYICQAIKGNQNGTSTITIKVVPVLEIKPRTVSKRVGDKATFTCGVVSGFRKGASVYIVEVTNKANEVRHQEVNFTATNLQITGGGESHVRKFVCEMFFQQEVLSRSEVAELIIIKPDAPKCPEDLLEGVLWSATAVGGTDVKPCPHGASGTASRDCSAEASWKDTNFVGCSSSEFIKLDDEIEAITGGFQSNITAQQVLSKLANATQPVTNNTKRPTEIFGGDLGIAVDILVSLANFNTKQGNVSTEEDVENFAEVASNLLESTNRITWQELEKVGQGRSQSLVKAMDDYGLGVAATLTGSTNSRVVQTKNLVMRIDRANQDSPLRVQGLIVAYNQSSIYLPPEAFRSSQDSRVITLVYLTLNDVLPLGKKDEKDKKDDEQGLSANTTIVSSTVHPRPPDVLSKPVKIILQNRRVNVPHGVTPQGQCVFWRPGESAVWQTSGCKLVPSESNINMTTCECYHLTIFASLMDPYGAPIGTAHKKALEIISIVGCSISLLAVLITIAVTVFFWRSLKSPRSKVLLNVCVAIAVSCVLVICEGSARDNKVGCTVLAALLHYFLLALFCWMLCEGVLLYILLVKVFGGGAEDKVKYFYMFGWGFPAVIVAISLGATQADGYGSSEACWLDVDSGLIWAFIAPALLIILINIVVFILVIRQMMGTRHVQSKTEVEKVKAGVKASAVILPLLGITWLFGLLSFSSSTIAFKYIFAIANSLQGLMIFIFHCLLNKQIKDAIKRRREKGSTGVSSTPKTKPSPIQNAKHSTTLPGKGPANKKRSHRAQNDYEMVDSVNMAERLPATKLLPQDEQEQQYDMPIFVNDNDSLPVDNGPVIPDHEESEEESADEKTSTNSFIPHETQGNGLTREGSLEGSKRGEELVNGHKGSVDRVVNHIYEKLPDEYVPSHEEFQRENEVRLSLEDEQEESRGGEELVHDNKGSVDGATNHIYENPPDEYAPSYDEIHRRDEARLSLKDEDTAVENTDERSTENSLLPHNTQENTELKREGSLEGSMSRKDAESELGSIDGITNRIYENAPDEYDPSFVEIPGNDEVRLFLGERRPSSSSSSSSDTEVGSVEFSTEFNPVIDQEDVSCAVGDAPLEGALPSNSDETPVRRTAKKVEPREFDDDVKNDEDFERIMTYRRAKVDAMQRAADGFKIQTSSVQTSSLQSMWQKVRGKIQKGSYKVTKHGVTQDGVTQDGVTQHDGALDESENKDDVANDVDDIELV</sequence>
<reference evidence="21" key="1">
    <citation type="submission" date="2023-01" db="EMBL/GenBank/DDBJ databases">
        <title>Genome assembly of the deep-sea coral Lophelia pertusa.</title>
        <authorList>
            <person name="Herrera S."/>
            <person name="Cordes E."/>
        </authorList>
    </citation>
    <scope>NUCLEOTIDE SEQUENCE</scope>
    <source>
        <strain evidence="21">USNM1676648</strain>
        <tissue evidence="21">Polyp</tissue>
    </source>
</reference>
<feature type="transmembrane region" description="Helical" evidence="16">
    <location>
        <begin position="733"/>
        <end position="756"/>
    </location>
</feature>
<feature type="compositionally biased region" description="Basic and acidic residues" evidence="15">
    <location>
        <begin position="1003"/>
        <end position="1036"/>
    </location>
</feature>
<name>A0A9W9Z4J1_9CNID</name>
<evidence type="ECO:0000256" key="10">
    <source>
        <dbReference type="ARBA" id="ARBA00023136"/>
    </source>
</evidence>
<comment type="caution">
    <text evidence="21">The sequence shown here is derived from an EMBL/GenBank/DDBJ whole genome shotgun (WGS) entry which is preliminary data.</text>
</comment>
<dbReference type="InterPro" id="IPR017983">
    <property type="entry name" value="GPCR_2_secretin-like_CS"/>
</dbReference>
<dbReference type="PROSITE" id="PS50835">
    <property type="entry name" value="IG_LIKE"/>
    <property type="match status" value="1"/>
</dbReference>
<dbReference type="SUPFAM" id="SSF81321">
    <property type="entry name" value="Family A G protein-coupled receptor-like"/>
    <property type="match status" value="1"/>
</dbReference>
<feature type="region of interest" description="Disordered" evidence="15">
    <location>
        <begin position="1288"/>
        <end position="1325"/>
    </location>
</feature>
<dbReference type="InterPro" id="IPR007110">
    <property type="entry name" value="Ig-like_dom"/>
</dbReference>
<evidence type="ECO:0000256" key="13">
    <source>
        <dbReference type="ARBA" id="ARBA00023180"/>
    </source>
</evidence>
<dbReference type="Pfam" id="PF02793">
    <property type="entry name" value="HRM"/>
    <property type="match status" value="1"/>
</dbReference>
<dbReference type="Proteomes" id="UP001163046">
    <property type="component" value="Unassembled WGS sequence"/>
</dbReference>
<dbReference type="Gene3D" id="4.10.1240.10">
    <property type="entry name" value="GPCR, family 2, extracellular hormone receptor domain"/>
    <property type="match status" value="1"/>
</dbReference>
<feature type="compositionally biased region" description="Polar residues" evidence="15">
    <location>
        <begin position="845"/>
        <end position="867"/>
    </location>
</feature>
<evidence type="ECO:0000256" key="3">
    <source>
        <dbReference type="ARBA" id="ARBA00022475"/>
    </source>
</evidence>
<dbReference type="Gene3D" id="1.20.1070.10">
    <property type="entry name" value="Rhodopsin 7-helix transmembrane proteins"/>
    <property type="match status" value="1"/>
</dbReference>
<dbReference type="Gene3D" id="2.60.220.50">
    <property type="match status" value="1"/>
</dbReference>
<feature type="region of interest" description="Disordered" evidence="15">
    <location>
        <begin position="1195"/>
        <end position="1223"/>
    </location>
</feature>
<keyword evidence="10 16" id="KW-0472">Membrane</keyword>
<dbReference type="InterPro" id="IPR036179">
    <property type="entry name" value="Ig-like_dom_sf"/>
</dbReference>
<dbReference type="CDD" id="cd15040">
    <property type="entry name" value="7tmB2_Adhesion"/>
    <property type="match status" value="1"/>
</dbReference>
<feature type="transmembrane region" description="Helical" evidence="16">
    <location>
        <begin position="656"/>
        <end position="680"/>
    </location>
</feature>
<evidence type="ECO:0000256" key="4">
    <source>
        <dbReference type="ARBA" id="ARBA00022553"/>
    </source>
</evidence>
<dbReference type="PROSITE" id="PS00650">
    <property type="entry name" value="G_PROTEIN_RECEP_F2_2"/>
    <property type="match status" value="1"/>
</dbReference>
<keyword evidence="22" id="KW-1185">Reference proteome</keyword>
<dbReference type="GO" id="GO:0004930">
    <property type="term" value="F:G protein-coupled receptor activity"/>
    <property type="evidence" value="ECO:0007669"/>
    <property type="project" value="UniProtKB-KW"/>
</dbReference>
<dbReference type="PROSITE" id="PS50227">
    <property type="entry name" value="G_PROTEIN_RECEP_F2_3"/>
    <property type="match status" value="1"/>
</dbReference>
<dbReference type="GO" id="GO:0005886">
    <property type="term" value="C:plasma membrane"/>
    <property type="evidence" value="ECO:0007669"/>
    <property type="project" value="UniProtKB-SubCell"/>
</dbReference>
<evidence type="ECO:0000256" key="16">
    <source>
        <dbReference type="SAM" id="Phobius"/>
    </source>
</evidence>
<evidence type="ECO:0000256" key="8">
    <source>
        <dbReference type="ARBA" id="ARBA00022989"/>
    </source>
</evidence>
<dbReference type="InterPro" id="IPR032471">
    <property type="entry name" value="AGRL2-4_GAIN_subdom_A"/>
</dbReference>
<evidence type="ECO:0000256" key="9">
    <source>
        <dbReference type="ARBA" id="ARBA00023040"/>
    </source>
</evidence>
<evidence type="ECO:0000259" key="20">
    <source>
        <dbReference type="PROSITE" id="PS50835"/>
    </source>
</evidence>
<feature type="domain" description="G-protein coupled receptors family 2 profile 2" evidence="19">
    <location>
        <begin position="587"/>
        <end position="829"/>
    </location>
</feature>
<dbReference type="SUPFAM" id="SSF48726">
    <property type="entry name" value="Immunoglobulin"/>
    <property type="match status" value="1"/>
</dbReference>
<dbReference type="SMART" id="SM00008">
    <property type="entry name" value="HormR"/>
    <property type="match status" value="1"/>
</dbReference>
<dbReference type="OrthoDB" id="5989160at2759"/>
<keyword evidence="4" id="KW-0597">Phosphoprotein</keyword>
<dbReference type="SMART" id="SM00303">
    <property type="entry name" value="GPS"/>
    <property type="match status" value="1"/>
</dbReference>
<dbReference type="Gene3D" id="1.25.40.610">
    <property type="match status" value="1"/>
</dbReference>
<evidence type="ECO:0000256" key="11">
    <source>
        <dbReference type="ARBA" id="ARBA00023157"/>
    </source>
</evidence>
<feature type="transmembrane region" description="Helical" evidence="16">
    <location>
        <begin position="805"/>
        <end position="828"/>
    </location>
</feature>
<dbReference type="InterPro" id="IPR003599">
    <property type="entry name" value="Ig_sub"/>
</dbReference>
<keyword evidence="11" id="KW-1015">Disulfide bond</keyword>
<feature type="domain" description="G-protein coupled receptors family 2 profile 1" evidence="18">
    <location>
        <begin position="196"/>
        <end position="277"/>
    </location>
</feature>
<feature type="compositionally biased region" description="Basic and acidic residues" evidence="15">
    <location>
        <begin position="1098"/>
        <end position="1116"/>
    </location>
</feature>
<evidence type="ECO:0000256" key="7">
    <source>
        <dbReference type="ARBA" id="ARBA00022737"/>
    </source>
</evidence>
<dbReference type="PRINTS" id="PR01694">
    <property type="entry name" value="BAIPRECURSOR"/>
</dbReference>
<feature type="compositionally biased region" description="Polar residues" evidence="15">
    <location>
        <begin position="1086"/>
        <end position="1097"/>
    </location>
</feature>
<dbReference type="PROSITE" id="PS50261">
    <property type="entry name" value="G_PROTEIN_RECEP_F2_4"/>
    <property type="match status" value="1"/>
</dbReference>
<dbReference type="PANTHER" id="PTHR12011:SF347">
    <property type="entry name" value="FI21270P1-RELATED"/>
    <property type="match status" value="1"/>
</dbReference>
<dbReference type="Pfam" id="PF00047">
    <property type="entry name" value="ig"/>
    <property type="match status" value="1"/>
</dbReference>
<evidence type="ECO:0000259" key="17">
    <source>
        <dbReference type="PROSITE" id="PS50221"/>
    </source>
</evidence>
<evidence type="ECO:0000256" key="6">
    <source>
        <dbReference type="ARBA" id="ARBA00022729"/>
    </source>
</evidence>
<dbReference type="SMART" id="SM00408">
    <property type="entry name" value="IGc2"/>
    <property type="match status" value="1"/>
</dbReference>
<keyword evidence="7" id="KW-0677">Repeat</keyword>
<feature type="compositionally biased region" description="Basic and acidic residues" evidence="15">
    <location>
        <begin position="966"/>
        <end position="978"/>
    </location>
</feature>
<feature type="region of interest" description="Disordered" evidence="15">
    <location>
        <begin position="927"/>
        <end position="978"/>
    </location>
</feature>
<dbReference type="SMART" id="SM00409">
    <property type="entry name" value="IG"/>
    <property type="match status" value="2"/>
</dbReference>
<dbReference type="InterPro" id="IPR001879">
    <property type="entry name" value="GPCR_2_extracellular_dom"/>
</dbReference>
<dbReference type="InterPro" id="IPR036445">
    <property type="entry name" value="GPCR_2_extracell_dom_sf"/>
</dbReference>
<feature type="transmembrane region" description="Helical" evidence="16">
    <location>
        <begin position="777"/>
        <end position="799"/>
    </location>
</feature>
<evidence type="ECO:0000259" key="19">
    <source>
        <dbReference type="PROSITE" id="PS50261"/>
    </source>
</evidence>
<dbReference type="PROSITE" id="PS50221">
    <property type="entry name" value="GAIN_B"/>
    <property type="match status" value="1"/>
</dbReference>
<dbReference type="PRINTS" id="PR00249">
    <property type="entry name" value="GPCRSECRETIN"/>
</dbReference>
<dbReference type="PANTHER" id="PTHR12011">
    <property type="entry name" value="ADHESION G-PROTEIN COUPLED RECEPTOR"/>
    <property type="match status" value="1"/>
</dbReference>
<dbReference type="CDD" id="cd00096">
    <property type="entry name" value="Ig"/>
    <property type="match status" value="1"/>
</dbReference>
<keyword evidence="8 16" id="KW-1133">Transmembrane helix</keyword>
<feature type="region of interest" description="Disordered" evidence="15">
    <location>
        <begin position="839"/>
        <end position="882"/>
    </location>
</feature>
<dbReference type="EMBL" id="MU826826">
    <property type="protein sequence ID" value="KAJ7374972.1"/>
    <property type="molecule type" value="Genomic_DNA"/>
</dbReference>
<dbReference type="FunFam" id="1.20.1070.10:FF:000058">
    <property type="entry name" value="Adhesion G protein-coupled receptor F5"/>
    <property type="match status" value="1"/>
</dbReference>
<dbReference type="Pfam" id="PF01825">
    <property type="entry name" value="GPS"/>
    <property type="match status" value="1"/>
</dbReference>
<feature type="compositionally biased region" description="Polar residues" evidence="15">
    <location>
        <begin position="948"/>
        <end position="961"/>
    </location>
</feature>
<dbReference type="InterPro" id="IPR046338">
    <property type="entry name" value="GAIN_dom_sf"/>
</dbReference>
<dbReference type="InterPro" id="IPR017981">
    <property type="entry name" value="GPCR_2-like_7TM"/>
</dbReference>
<dbReference type="InterPro" id="IPR000832">
    <property type="entry name" value="GPCR_2_secretin-like"/>
</dbReference>
<evidence type="ECO:0000313" key="21">
    <source>
        <dbReference type="EMBL" id="KAJ7374972.1"/>
    </source>
</evidence>
<dbReference type="InterPro" id="IPR057244">
    <property type="entry name" value="GAIN_B"/>
</dbReference>
<protein>
    <submittedName>
        <fullName evidence="21">Uncharacterized protein</fullName>
    </submittedName>
</protein>
<keyword evidence="9" id="KW-0297">G-protein coupled receptor</keyword>
<evidence type="ECO:0000256" key="12">
    <source>
        <dbReference type="ARBA" id="ARBA00023170"/>
    </source>
</evidence>
<feature type="compositionally biased region" description="Acidic residues" evidence="15">
    <location>
        <begin position="1306"/>
        <end position="1325"/>
    </location>
</feature>
<feature type="compositionally biased region" description="Basic and acidic residues" evidence="15">
    <location>
        <begin position="1148"/>
        <end position="1159"/>
    </location>
</feature>
<dbReference type="InterPro" id="IPR003598">
    <property type="entry name" value="Ig_sub2"/>
</dbReference>
<keyword evidence="13" id="KW-0325">Glycoprotein</keyword>
<gene>
    <name evidence="21" type="ORF">OS493_001697</name>
</gene>
<feature type="transmembrane region" description="Helical" evidence="16">
    <location>
        <begin position="589"/>
        <end position="611"/>
    </location>
</feature>
<feature type="domain" description="GAIN-B" evidence="17">
    <location>
        <begin position="406"/>
        <end position="578"/>
    </location>
</feature>
<keyword evidence="14" id="KW-0807">Transducer</keyword>
<evidence type="ECO:0000256" key="2">
    <source>
        <dbReference type="ARBA" id="ARBA00007343"/>
    </source>
</evidence>
<evidence type="ECO:0000313" key="22">
    <source>
        <dbReference type="Proteomes" id="UP001163046"/>
    </source>
</evidence>
<proteinExistence type="inferred from homology"/>
<keyword evidence="6" id="KW-0732">Signal</keyword>
<dbReference type="InterPro" id="IPR013151">
    <property type="entry name" value="Immunoglobulin_dom"/>
</dbReference>
<comment type="similarity">
    <text evidence="2">Belongs to the G-protein coupled receptor 2 family. Adhesion G-protein coupled receptor (ADGR) subfamily.</text>
</comment>
<evidence type="ECO:0000256" key="5">
    <source>
        <dbReference type="ARBA" id="ARBA00022692"/>
    </source>
</evidence>
<evidence type="ECO:0000256" key="15">
    <source>
        <dbReference type="SAM" id="MobiDB-lite"/>
    </source>
</evidence>
<accession>A0A9W9Z4J1</accession>
<dbReference type="GO" id="GO:0007166">
    <property type="term" value="P:cell surface receptor signaling pathway"/>
    <property type="evidence" value="ECO:0007669"/>
    <property type="project" value="InterPro"/>
</dbReference>
<keyword evidence="3" id="KW-1003">Cell membrane</keyword>
<dbReference type="InterPro" id="IPR013783">
    <property type="entry name" value="Ig-like_fold"/>
</dbReference>
<dbReference type="Pfam" id="PF00002">
    <property type="entry name" value="7tm_2"/>
    <property type="match status" value="1"/>
</dbReference>
<feature type="transmembrane region" description="Helical" evidence="16">
    <location>
        <begin position="692"/>
        <end position="713"/>
    </location>
</feature>
<dbReference type="InterPro" id="IPR008077">
    <property type="entry name" value="GPCR_2_brain_angio_inhib"/>
</dbReference>
<evidence type="ECO:0000256" key="1">
    <source>
        <dbReference type="ARBA" id="ARBA00004651"/>
    </source>
</evidence>
<feature type="transmembrane region" description="Helical" evidence="16">
    <location>
        <begin position="623"/>
        <end position="644"/>
    </location>
</feature>
<feature type="region of interest" description="Disordered" evidence="15">
    <location>
        <begin position="1003"/>
        <end position="1180"/>
    </location>
</feature>
<evidence type="ECO:0000256" key="14">
    <source>
        <dbReference type="ARBA" id="ARBA00023224"/>
    </source>
</evidence>
<organism evidence="21 22">
    <name type="scientific">Desmophyllum pertusum</name>
    <dbReference type="NCBI Taxonomy" id="174260"/>
    <lineage>
        <taxon>Eukaryota</taxon>
        <taxon>Metazoa</taxon>
        <taxon>Cnidaria</taxon>
        <taxon>Anthozoa</taxon>
        <taxon>Hexacorallia</taxon>
        <taxon>Scleractinia</taxon>
        <taxon>Caryophylliina</taxon>
        <taxon>Caryophylliidae</taxon>
        <taxon>Desmophyllum</taxon>
    </lineage>
</organism>
<dbReference type="InterPro" id="IPR000203">
    <property type="entry name" value="GPS"/>
</dbReference>
<feature type="domain" description="Ig-like" evidence="20">
    <location>
        <begin position="33"/>
        <end position="122"/>
    </location>
</feature>
<dbReference type="Pfam" id="PF16489">
    <property type="entry name" value="GAIN"/>
    <property type="match status" value="1"/>
</dbReference>
<dbReference type="Gene3D" id="2.60.40.10">
    <property type="entry name" value="Immunoglobulins"/>
    <property type="match status" value="1"/>
</dbReference>
<keyword evidence="12" id="KW-0675">Receptor</keyword>
<evidence type="ECO:0000259" key="18">
    <source>
        <dbReference type="PROSITE" id="PS50227"/>
    </source>
</evidence>
<keyword evidence="5 16" id="KW-0812">Transmembrane</keyword>
<comment type="subcellular location">
    <subcellularLocation>
        <location evidence="1">Cell membrane</location>
        <topology evidence="1">Multi-pass membrane protein</topology>
    </subcellularLocation>
</comment>